<sequence length="258" mass="29672">MQKKLYPNKIKHFLLLFVISLFLATPFILMQDLLSLEISQILMFIAFIVSFIGLTFLFNFKRKVKVELNLKLKAERQIPLMILIIVIFQIGFTKPFNHLIKLALGQNLILTNPLDAFLTTIGAIFLGSIFEEIIFRGMVLKGFLLTYSPKKAIIFSAIFFGIIHANPFQIWGAIILGLFFGWIFYKTRSIGNTIILHFFANFIILIQSYLYFSFLDIHSVTILSVISIPIATIALSFLVRKLLRDMNEKTILIVEDQL</sequence>
<dbReference type="EMBL" id="VLKO01000001">
    <property type="protein sequence ID" value="TWI03313.1"/>
    <property type="molecule type" value="Genomic_DNA"/>
</dbReference>
<accession>A0ABY3FNE2</accession>
<feature type="domain" description="CAAX prenyl protease 2/Lysostaphin resistance protein A-like" evidence="2">
    <location>
        <begin position="116"/>
        <end position="203"/>
    </location>
</feature>
<keyword evidence="4" id="KW-1185">Reference proteome</keyword>
<dbReference type="Pfam" id="PF02517">
    <property type="entry name" value="Rce1-like"/>
    <property type="match status" value="1"/>
</dbReference>
<dbReference type="RefSeq" id="WP_144889086.1">
    <property type="nucleotide sequence ID" value="NZ_VLKO01000001.1"/>
</dbReference>
<feature type="transmembrane region" description="Helical" evidence="1">
    <location>
        <begin position="116"/>
        <end position="135"/>
    </location>
</feature>
<feature type="transmembrane region" description="Helical" evidence="1">
    <location>
        <begin position="78"/>
        <end position="96"/>
    </location>
</feature>
<name>A0ABY3FNE2_9FLAO</name>
<feature type="transmembrane region" description="Helical" evidence="1">
    <location>
        <begin position="12"/>
        <end position="29"/>
    </location>
</feature>
<keyword evidence="1" id="KW-0812">Transmembrane</keyword>
<dbReference type="PANTHER" id="PTHR36435:SF1">
    <property type="entry name" value="CAAX AMINO TERMINAL PROTEASE FAMILY PROTEIN"/>
    <property type="match status" value="1"/>
</dbReference>
<organism evidence="3 4">
    <name type="scientific">Flavobacterium tiangeerense</name>
    <dbReference type="NCBI Taxonomy" id="459471"/>
    <lineage>
        <taxon>Bacteria</taxon>
        <taxon>Pseudomonadati</taxon>
        <taxon>Bacteroidota</taxon>
        <taxon>Flavobacteriia</taxon>
        <taxon>Flavobacteriales</taxon>
        <taxon>Flavobacteriaceae</taxon>
        <taxon>Flavobacterium</taxon>
    </lineage>
</organism>
<proteinExistence type="predicted"/>
<feature type="transmembrane region" description="Helical" evidence="1">
    <location>
        <begin position="220"/>
        <end position="239"/>
    </location>
</feature>
<feature type="transmembrane region" description="Helical" evidence="1">
    <location>
        <begin position="142"/>
        <end position="162"/>
    </location>
</feature>
<dbReference type="InterPro" id="IPR003675">
    <property type="entry name" value="Rce1/LyrA-like_dom"/>
</dbReference>
<dbReference type="InterPro" id="IPR052710">
    <property type="entry name" value="CAAX_protease"/>
</dbReference>
<dbReference type="PANTHER" id="PTHR36435">
    <property type="entry name" value="SLR1288 PROTEIN"/>
    <property type="match status" value="1"/>
</dbReference>
<protein>
    <recommendedName>
        <fullName evidence="2">CAAX prenyl protease 2/Lysostaphin resistance protein A-like domain-containing protein</fullName>
    </recommendedName>
</protein>
<feature type="transmembrane region" description="Helical" evidence="1">
    <location>
        <begin position="194"/>
        <end position="214"/>
    </location>
</feature>
<reference evidence="3 4" key="1">
    <citation type="journal article" date="2015" name="Stand. Genomic Sci.">
        <title>Genomic Encyclopedia of Bacterial and Archaeal Type Strains, Phase III: the genomes of soil and plant-associated and newly described type strains.</title>
        <authorList>
            <person name="Whitman W.B."/>
            <person name="Woyke T."/>
            <person name="Klenk H.P."/>
            <person name="Zhou Y."/>
            <person name="Lilburn T.G."/>
            <person name="Beck B.J."/>
            <person name="De Vos P."/>
            <person name="Vandamme P."/>
            <person name="Eisen J.A."/>
            <person name="Garrity G."/>
            <person name="Hugenholtz P."/>
            <person name="Kyrpides N.C."/>
        </authorList>
    </citation>
    <scope>NUCLEOTIDE SEQUENCE [LARGE SCALE GENOMIC DNA]</scope>
    <source>
        <strain evidence="3 4">CGMCC 1.6847</strain>
    </source>
</reference>
<evidence type="ECO:0000313" key="4">
    <source>
        <dbReference type="Proteomes" id="UP000317519"/>
    </source>
</evidence>
<keyword evidence="1" id="KW-0472">Membrane</keyword>
<evidence type="ECO:0000259" key="2">
    <source>
        <dbReference type="Pfam" id="PF02517"/>
    </source>
</evidence>
<evidence type="ECO:0000256" key="1">
    <source>
        <dbReference type="SAM" id="Phobius"/>
    </source>
</evidence>
<dbReference type="Proteomes" id="UP000317519">
    <property type="component" value="Unassembled WGS sequence"/>
</dbReference>
<gene>
    <name evidence="3" type="ORF">IQ05_00250</name>
</gene>
<comment type="caution">
    <text evidence="3">The sequence shown here is derived from an EMBL/GenBank/DDBJ whole genome shotgun (WGS) entry which is preliminary data.</text>
</comment>
<feature type="transmembrane region" description="Helical" evidence="1">
    <location>
        <begin position="41"/>
        <end position="58"/>
    </location>
</feature>
<keyword evidence="1" id="KW-1133">Transmembrane helix</keyword>
<evidence type="ECO:0000313" key="3">
    <source>
        <dbReference type="EMBL" id="TWI03313.1"/>
    </source>
</evidence>
<feature type="transmembrane region" description="Helical" evidence="1">
    <location>
        <begin position="168"/>
        <end position="185"/>
    </location>
</feature>